<reference evidence="2" key="2">
    <citation type="journal article" date="2021" name="Microbiome">
        <title>Successional dynamics and alternative stable states in a saline activated sludge microbial community over 9 years.</title>
        <authorList>
            <person name="Wang Y."/>
            <person name="Ye J."/>
            <person name="Ju F."/>
            <person name="Liu L."/>
            <person name="Boyd J.A."/>
            <person name="Deng Y."/>
            <person name="Parks D.H."/>
            <person name="Jiang X."/>
            <person name="Yin X."/>
            <person name="Woodcroft B.J."/>
            <person name="Tyson G.W."/>
            <person name="Hugenholtz P."/>
            <person name="Polz M.F."/>
            <person name="Zhang T."/>
        </authorList>
    </citation>
    <scope>NUCLEOTIDE SEQUENCE</scope>
    <source>
        <strain evidence="2">HKST-UBA10</strain>
    </source>
</reference>
<sequence>MDKQGSVVVRNESTSSEGHEARINMHPDMPVLYSDSVFLNTNKHGIIFNFAQPLANNDQKVVARIGMSLEHARKLVEVLEKELKKVEE</sequence>
<dbReference type="InterPro" id="IPR021857">
    <property type="entry name" value="DUF3467"/>
</dbReference>
<dbReference type="AlphaFoldDB" id="A0A955L3U7"/>
<comment type="caution">
    <text evidence="2">The sequence shown here is derived from an EMBL/GenBank/DDBJ whole genome shotgun (WGS) entry which is preliminary data.</text>
</comment>
<dbReference type="Pfam" id="PF11950">
    <property type="entry name" value="DUF3467"/>
    <property type="match status" value="1"/>
</dbReference>
<dbReference type="EMBL" id="JAGQLG010000125">
    <property type="protein sequence ID" value="MCA9382401.1"/>
    <property type="molecule type" value="Genomic_DNA"/>
</dbReference>
<evidence type="ECO:0000256" key="1">
    <source>
        <dbReference type="SAM" id="MobiDB-lite"/>
    </source>
</evidence>
<proteinExistence type="predicted"/>
<protein>
    <submittedName>
        <fullName evidence="2">DUF3467 domain-containing protein</fullName>
    </submittedName>
</protein>
<gene>
    <name evidence="2" type="ORF">KC660_03275</name>
</gene>
<reference evidence="2" key="1">
    <citation type="submission" date="2020-04" db="EMBL/GenBank/DDBJ databases">
        <authorList>
            <person name="Zhang T."/>
        </authorList>
    </citation>
    <scope>NUCLEOTIDE SEQUENCE</scope>
    <source>
        <strain evidence="2">HKST-UBA10</strain>
    </source>
</reference>
<name>A0A955L3U7_9BACT</name>
<accession>A0A955L3U7</accession>
<feature type="region of interest" description="Disordered" evidence="1">
    <location>
        <begin position="1"/>
        <end position="23"/>
    </location>
</feature>
<evidence type="ECO:0000313" key="2">
    <source>
        <dbReference type="EMBL" id="MCA9382401.1"/>
    </source>
</evidence>
<organism evidence="2 3">
    <name type="scientific">Candidatus Dojkabacteria bacterium</name>
    <dbReference type="NCBI Taxonomy" id="2099670"/>
    <lineage>
        <taxon>Bacteria</taxon>
        <taxon>Candidatus Dojkabacteria</taxon>
    </lineage>
</organism>
<dbReference type="Proteomes" id="UP000782843">
    <property type="component" value="Unassembled WGS sequence"/>
</dbReference>
<evidence type="ECO:0000313" key="3">
    <source>
        <dbReference type="Proteomes" id="UP000782843"/>
    </source>
</evidence>